<feature type="compositionally biased region" description="Basic and acidic residues" evidence="1">
    <location>
        <begin position="63"/>
        <end position="76"/>
    </location>
</feature>
<feature type="compositionally biased region" description="Basic and acidic residues" evidence="1">
    <location>
        <begin position="111"/>
        <end position="123"/>
    </location>
</feature>
<gene>
    <name evidence="2" type="ORF">LNAOJCKE_0648</name>
</gene>
<evidence type="ECO:0000313" key="2">
    <source>
        <dbReference type="EMBL" id="GJE63451.1"/>
    </source>
</evidence>
<feature type="compositionally biased region" description="Basic and acidic residues" evidence="1">
    <location>
        <begin position="155"/>
        <end position="164"/>
    </location>
</feature>
<dbReference type="Proteomes" id="UP001055039">
    <property type="component" value="Unassembled WGS sequence"/>
</dbReference>
<evidence type="ECO:0000256" key="1">
    <source>
        <dbReference type="SAM" id="MobiDB-lite"/>
    </source>
</evidence>
<comment type="caution">
    <text evidence="2">The sequence shown here is derived from an EMBL/GenBank/DDBJ whole genome shotgun (WGS) entry which is preliminary data.</text>
</comment>
<evidence type="ECO:0000313" key="3">
    <source>
        <dbReference type="Proteomes" id="UP001055039"/>
    </source>
</evidence>
<sequence>MEFGFPLTADRALLAAVGAWSGTLPRFTVRVSGIEAAWLHFARPLIRRGCAGVSERQGRRSQRRDGIVGRRDRTLDAEATSRGSAAAAGHAIRRGVWEVQPASRARCSPDAAHRRLEPDRARPSEPVPEPAKARGRPHSRTRRPVRRPPRPSRSGKQERYEQPRPRCRHPPEQSPPNPRRGYPRRYRPRPESRRVGRRQVASEAHADGRHAHGRRRSSATRRSRRSPLPTRAQWDGRTSWVPTRSIDRRVQTGARKAAMGISLVPCRQCWRQRDPRFRIAIRNQVVRRD</sequence>
<feature type="region of interest" description="Disordered" evidence="1">
    <location>
        <begin position="52"/>
        <end position="237"/>
    </location>
</feature>
<protein>
    <submittedName>
        <fullName evidence="2">Uncharacterized protein</fullName>
    </submittedName>
</protein>
<keyword evidence="3" id="KW-1185">Reference proteome</keyword>
<reference evidence="2" key="1">
    <citation type="journal article" date="2021" name="Front. Microbiol.">
        <title>Comprehensive Comparative Genomics and Phenotyping of Methylobacterium Species.</title>
        <authorList>
            <person name="Alessa O."/>
            <person name="Ogura Y."/>
            <person name="Fujitani Y."/>
            <person name="Takami H."/>
            <person name="Hayashi T."/>
            <person name="Sahin N."/>
            <person name="Tani A."/>
        </authorList>
    </citation>
    <scope>NUCLEOTIDE SEQUENCE</scope>
    <source>
        <strain evidence="2">NBRC 15686</strain>
    </source>
</reference>
<feature type="compositionally biased region" description="Basic residues" evidence="1">
    <location>
        <begin position="211"/>
        <end position="225"/>
    </location>
</feature>
<organism evidence="2 3">
    <name type="scientific">Methylorubrum aminovorans</name>
    <dbReference type="NCBI Taxonomy" id="269069"/>
    <lineage>
        <taxon>Bacteria</taxon>
        <taxon>Pseudomonadati</taxon>
        <taxon>Pseudomonadota</taxon>
        <taxon>Alphaproteobacteria</taxon>
        <taxon>Hyphomicrobiales</taxon>
        <taxon>Methylobacteriaceae</taxon>
        <taxon>Methylorubrum</taxon>
    </lineage>
</organism>
<feature type="compositionally biased region" description="Basic residues" evidence="1">
    <location>
        <begin position="133"/>
        <end position="150"/>
    </location>
</feature>
<name>A0ABQ4U878_9HYPH</name>
<reference evidence="2" key="2">
    <citation type="submission" date="2021-08" db="EMBL/GenBank/DDBJ databases">
        <authorList>
            <person name="Tani A."/>
            <person name="Ola A."/>
            <person name="Ogura Y."/>
            <person name="Katsura K."/>
            <person name="Hayashi T."/>
        </authorList>
    </citation>
    <scope>NUCLEOTIDE SEQUENCE</scope>
    <source>
        <strain evidence="2">NBRC 15686</strain>
    </source>
</reference>
<proteinExistence type="predicted"/>
<feature type="compositionally biased region" description="Low complexity" evidence="1">
    <location>
        <begin position="77"/>
        <end position="90"/>
    </location>
</feature>
<accession>A0ABQ4U878</accession>
<dbReference type="EMBL" id="BPRC01000001">
    <property type="protein sequence ID" value="GJE63451.1"/>
    <property type="molecule type" value="Genomic_DNA"/>
</dbReference>